<evidence type="ECO:0000313" key="10">
    <source>
        <dbReference type="Proteomes" id="UP000036987"/>
    </source>
</evidence>
<name>A0A0K9PBV9_ZOSMR</name>
<keyword evidence="3" id="KW-0547">Nucleotide-binding</keyword>
<comment type="similarity">
    <text evidence="1">Belongs to the ATPase alpha/beta chains family.</text>
</comment>
<comment type="catalytic activity">
    <reaction evidence="8">
        <text>ATP + H2O + 4 H(+)(in) = ADP + phosphate + 5 H(+)(out)</text>
        <dbReference type="Rhea" id="RHEA:57720"/>
        <dbReference type="ChEBI" id="CHEBI:15377"/>
        <dbReference type="ChEBI" id="CHEBI:15378"/>
        <dbReference type="ChEBI" id="CHEBI:30616"/>
        <dbReference type="ChEBI" id="CHEBI:43474"/>
        <dbReference type="ChEBI" id="CHEBI:456216"/>
        <dbReference type="EC" id="7.1.2.2"/>
    </reaction>
</comment>
<protein>
    <submittedName>
        <fullName evidence="9">H(+)-transporting two-sector ATPase</fullName>
    </submittedName>
</protein>
<dbReference type="GO" id="GO:0005524">
    <property type="term" value="F:ATP binding"/>
    <property type="evidence" value="ECO:0007669"/>
    <property type="project" value="UniProtKB-KW"/>
</dbReference>
<evidence type="ECO:0000256" key="5">
    <source>
        <dbReference type="ARBA" id="ARBA00022840"/>
    </source>
</evidence>
<gene>
    <name evidence="9" type="ORF">ZOSMA_294G00150</name>
</gene>
<dbReference type="OrthoDB" id="1676488at2759"/>
<dbReference type="PANTHER" id="PTHR43607">
    <property type="entry name" value="V-TYPE PROTON ATPASE CATALYTIC SUBUNIT A"/>
    <property type="match status" value="1"/>
</dbReference>
<evidence type="ECO:0000256" key="6">
    <source>
        <dbReference type="ARBA" id="ARBA00022967"/>
    </source>
</evidence>
<keyword evidence="4" id="KW-0375">Hydrogen ion transport</keyword>
<dbReference type="InterPro" id="IPR022878">
    <property type="entry name" value="V-ATPase_asu"/>
</dbReference>
<dbReference type="PANTHER" id="PTHR43607:SF1">
    <property type="entry name" value="H(+)-TRANSPORTING TWO-SECTOR ATPASE"/>
    <property type="match status" value="1"/>
</dbReference>
<accession>A0A0K9PBV9</accession>
<keyword evidence="5" id="KW-0067">ATP-binding</keyword>
<dbReference type="Gene3D" id="3.40.50.12240">
    <property type="match status" value="1"/>
</dbReference>
<dbReference type="SUPFAM" id="SSF52540">
    <property type="entry name" value="P-loop containing nucleoside triphosphate hydrolases"/>
    <property type="match status" value="1"/>
</dbReference>
<dbReference type="Proteomes" id="UP000036987">
    <property type="component" value="Unassembled WGS sequence"/>
</dbReference>
<proteinExistence type="inferred from homology"/>
<keyword evidence="7" id="KW-0406">Ion transport</keyword>
<dbReference type="InterPro" id="IPR027417">
    <property type="entry name" value="P-loop_NTPase"/>
</dbReference>
<evidence type="ECO:0000256" key="7">
    <source>
        <dbReference type="ARBA" id="ARBA00023065"/>
    </source>
</evidence>
<keyword evidence="2" id="KW-0813">Transport</keyword>
<sequence>MDLPFFLSSFSINFSKNPNILLLMGLHSVFWGLDKKLAQRKHFPSVNWLISYSKYSQALETYEKFDPDFISIRTKAREVLQREDDLNEKLSRLWREQKLLMVRK</sequence>
<comment type="caution">
    <text evidence="9">The sequence shown here is derived from an EMBL/GenBank/DDBJ whole genome shotgun (WGS) entry which is preliminary data.</text>
</comment>
<evidence type="ECO:0000256" key="2">
    <source>
        <dbReference type="ARBA" id="ARBA00022448"/>
    </source>
</evidence>
<keyword evidence="6" id="KW-1278">Translocase</keyword>
<dbReference type="EMBL" id="LFYR01000968">
    <property type="protein sequence ID" value="KMZ66563.1"/>
    <property type="molecule type" value="Genomic_DNA"/>
</dbReference>
<organism evidence="9 10">
    <name type="scientific">Zostera marina</name>
    <name type="common">Eelgrass</name>
    <dbReference type="NCBI Taxonomy" id="29655"/>
    <lineage>
        <taxon>Eukaryota</taxon>
        <taxon>Viridiplantae</taxon>
        <taxon>Streptophyta</taxon>
        <taxon>Embryophyta</taxon>
        <taxon>Tracheophyta</taxon>
        <taxon>Spermatophyta</taxon>
        <taxon>Magnoliopsida</taxon>
        <taxon>Liliopsida</taxon>
        <taxon>Zosteraceae</taxon>
        <taxon>Zostera</taxon>
    </lineage>
</organism>
<evidence type="ECO:0000313" key="9">
    <source>
        <dbReference type="EMBL" id="KMZ66563.1"/>
    </source>
</evidence>
<dbReference type="GO" id="GO:0046034">
    <property type="term" value="P:ATP metabolic process"/>
    <property type="evidence" value="ECO:0007669"/>
    <property type="project" value="InterPro"/>
</dbReference>
<reference evidence="10" key="1">
    <citation type="journal article" date="2016" name="Nature">
        <title>The genome of the seagrass Zostera marina reveals angiosperm adaptation to the sea.</title>
        <authorList>
            <person name="Olsen J.L."/>
            <person name="Rouze P."/>
            <person name="Verhelst B."/>
            <person name="Lin Y.-C."/>
            <person name="Bayer T."/>
            <person name="Collen J."/>
            <person name="Dattolo E."/>
            <person name="De Paoli E."/>
            <person name="Dittami S."/>
            <person name="Maumus F."/>
            <person name="Michel G."/>
            <person name="Kersting A."/>
            <person name="Lauritano C."/>
            <person name="Lohaus R."/>
            <person name="Toepel M."/>
            <person name="Tonon T."/>
            <person name="Vanneste K."/>
            <person name="Amirebrahimi M."/>
            <person name="Brakel J."/>
            <person name="Bostroem C."/>
            <person name="Chovatia M."/>
            <person name="Grimwood J."/>
            <person name="Jenkins J.W."/>
            <person name="Jueterbock A."/>
            <person name="Mraz A."/>
            <person name="Stam W.T."/>
            <person name="Tice H."/>
            <person name="Bornberg-Bauer E."/>
            <person name="Green P.J."/>
            <person name="Pearson G.A."/>
            <person name="Procaccini G."/>
            <person name="Duarte C.M."/>
            <person name="Schmutz J."/>
            <person name="Reusch T.B.H."/>
            <person name="Van de Peer Y."/>
        </authorList>
    </citation>
    <scope>NUCLEOTIDE SEQUENCE [LARGE SCALE GENOMIC DNA]</scope>
    <source>
        <strain evidence="10">cv. Finnish</strain>
    </source>
</reference>
<dbReference type="STRING" id="29655.A0A0K9PBV9"/>
<dbReference type="InterPro" id="IPR020003">
    <property type="entry name" value="ATPase_a/bsu_AS"/>
</dbReference>
<evidence type="ECO:0000256" key="1">
    <source>
        <dbReference type="ARBA" id="ARBA00008936"/>
    </source>
</evidence>
<evidence type="ECO:0000256" key="8">
    <source>
        <dbReference type="ARBA" id="ARBA00048383"/>
    </source>
</evidence>
<keyword evidence="10" id="KW-1185">Reference proteome</keyword>
<dbReference type="GO" id="GO:0046961">
    <property type="term" value="F:proton-transporting ATPase activity, rotational mechanism"/>
    <property type="evidence" value="ECO:0007669"/>
    <property type="project" value="InterPro"/>
</dbReference>
<evidence type="ECO:0000256" key="4">
    <source>
        <dbReference type="ARBA" id="ARBA00022781"/>
    </source>
</evidence>
<evidence type="ECO:0000256" key="3">
    <source>
        <dbReference type="ARBA" id="ARBA00022741"/>
    </source>
</evidence>
<dbReference type="AlphaFoldDB" id="A0A0K9PBV9"/>
<dbReference type="PROSITE" id="PS00152">
    <property type="entry name" value="ATPASE_ALPHA_BETA"/>
    <property type="match status" value="1"/>
</dbReference>